<accession>A0A8J3D0G1</accession>
<gene>
    <name evidence="1" type="ORF">GCM10008106_35650</name>
</gene>
<keyword evidence="2" id="KW-1185">Reference proteome</keyword>
<comment type="caution">
    <text evidence="1">The sequence shown here is derived from an EMBL/GenBank/DDBJ whole genome shotgun (WGS) entry which is preliminary data.</text>
</comment>
<name>A0A8J3D0G1_9BACT</name>
<dbReference type="Pfam" id="PF02620">
    <property type="entry name" value="YceD"/>
    <property type="match status" value="1"/>
</dbReference>
<proteinExistence type="predicted"/>
<dbReference type="AlphaFoldDB" id="A0A8J3D0G1"/>
<reference evidence="1" key="2">
    <citation type="submission" date="2020-09" db="EMBL/GenBank/DDBJ databases">
        <authorList>
            <person name="Sun Q."/>
            <person name="Kim S."/>
        </authorList>
    </citation>
    <scope>NUCLEOTIDE SEQUENCE</scope>
    <source>
        <strain evidence="1">KCTC 23224</strain>
    </source>
</reference>
<dbReference type="InterPro" id="IPR003772">
    <property type="entry name" value="YceD"/>
</dbReference>
<evidence type="ECO:0000313" key="2">
    <source>
        <dbReference type="Proteomes" id="UP000642809"/>
    </source>
</evidence>
<evidence type="ECO:0000313" key="1">
    <source>
        <dbReference type="EMBL" id="GHB51758.1"/>
    </source>
</evidence>
<reference evidence="1" key="1">
    <citation type="journal article" date="2014" name="Int. J. Syst. Evol. Microbiol.">
        <title>Complete genome sequence of Corynebacterium casei LMG S-19264T (=DSM 44701T), isolated from a smear-ripened cheese.</title>
        <authorList>
            <consortium name="US DOE Joint Genome Institute (JGI-PGF)"/>
            <person name="Walter F."/>
            <person name="Albersmeier A."/>
            <person name="Kalinowski J."/>
            <person name="Ruckert C."/>
        </authorList>
    </citation>
    <scope>NUCLEOTIDE SEQUENCE</scope>
    <source>
        <strain evidence="1">KCTC 23224</strain>
    </source>
</reference>
<dbReference type="EMBL" id="BMYF01000028">
    <property type="protein sequence ID" value="GHB51758.1"/>
    <property type="molecule type" value="Genomic_DNA"/>
</dbReference>
<organism evidence="1 2">
    <name type="scientific">Mongoliitalea lutea</name>
    <dbReference type="NCBI Taxonomy" id="849756"/>
    <lineage>
        <taxon>Bacteria</taxon>
        <taxon>Pseudomonadati</taxon>
        <taxon>Bacteroidota</taxon>
        <taxon>Cytophagia</taxon>
        <taxon>Cytophagales</taxon>
        <taxon>Cyclobacteriaceae</taxon>
        <taxon>Mongoliitalea</taxon>
    </lineage>
</organism>
<sequence length="188" mass="21894">MKFLRNYNIDIVKLREGDHAFSFDVSGEFFEFFEATEWVKDAQISTSAKLKKTSAVIEVDFNIRGTVRLICDRSLEEFDYPLELDEKVIYKYGAAEQELSEDLFIITKDTPSINVAQLLYEYILIAIPAKKIHPDYEDEMDDEDFEGDGVYVYIDGEDSFEEDTPEETKEEKEVDPRWAILNKLKAKD</sequence>
<protein>
    <recommendedName>
        <fullName evidence="3">DUF177 domain-containing protein</fullName>
    </recommendedName>
</protein>
<dbReference type="Proteomes" id="UP000642809">
    <property type="component" value="Unassembled WGS sequence"/>
</dbReference>
<dbReference type="RefSeq" id="WP_189586129.1">
    <property type="nucleotide sequence ID" value="NZ_BMYF01000028.1"/>
</dbReference>
<evidence type="ECO:0008006" key="3">
    <source>
        <dbReference type="Google" id="ProtNLM"/>
    </source>
</evidence>